<dbReference type="InterPro" id="IPR008906">
    <property type="entry name" value="HATC_C_dom"/>
</dbReference>
<evidence type="ECO:0000256" key="6">
    <source>
        <dbReference type="ARBA" id="ARBA00023242"/>
    </source>
</evidence>
<evidence type="ECO:0000313" key="9">
    <source>
        <dbReference type="EnsemblPlants" id="QL10p060079:mrna"/>
    </source>
</evidence>
<dbReference type="Gramene" id="QL10p060079:mrna">
    <property type="protein sequence ID" value="QL10p060079:mrna"/>
    <property type="gene ID" value="QL10p060079"/>
</dbReference>
<organism evidence="9 10">
    <name type="scientific">Quercus lobata</name>
    <name type="common">Valley oak</name>
    <dbReference type="NCBI Taxonomy" id="97700"/>
    <lineage>
        <taxon>Eukaryota</taxon>
        <taxon>Viridiplantae</taxon>
        <taxon>Streptophyta</taxon>
        <taxon>Embryophyta</taxon>
        <taxon>Tracheophyta</taxon>
        <taxon>Spermatophyta</taxon>
        <taxon>Magnoliopsida</taxon>
        <taxon>eudicotyledons</taxon>
        <taxon>Gunneridae</taxon>
        <taxon>Pentapetalae</taxon>
        <taxon>rosids</taxon>
        <taxon>fabids</taxon>
        <taxon>Fagales</taxon>
        <taxon>Fagaceae</taxon>
        <taxon>Quercus</taxon>
    </lineage>
</organism>
<evidence type="ECO:0000256" key="4">
    <source>
        <dbReference type="ARBA" id="ARBA00022833"/>
    </source>
</evidence>
<dbReference type="AlphaFoldDB" id="A0A7N2MWD4"/>
<evidence type="ECO:0000313" key="10">
    <source>
        <dbReference type="Proteomes" id="UP000594261"/>
    </source>
</evidence>
<keyword evidence="10" id="KW-1185">Reference proteome</keyword>
<evidence type="ECO:0000256" key="2">
    <source>
        <dbReference type="ARBA" id="ARBA00022723"/>
    </source>
</evidence>
<dbReference type="GO" id="GO:0003677">
    <property type="term" value="F:DNA binding"/>
    <property type="evidence" value="ECO:0007669"/>
    <property type="project" value="UniProtKB-KW"/>
</dbReference>
<dbReference type="SUPFAM" id="SSF140996">
    <property type="entry name" value="Hermes dimerisation domain"/>
    <property type="match status" value="1"/>
</dbReference>
<dbReference type="Pfam" id="PF04937">
    <property type="entry name" value="DUF659"/>
    <property type="match status" value="1"/>
</dbReference>
<dbReference type="InterPro" id="IPR003656">
    <property type="entry name" value="Znf_BED"/>
</dbReference>
<dbReference type="PROSITE" id="PS50808">
    <property type="entry name" value="ZF_BED"/>
    <property type="match status" value="1"/>
</dbReference>
<sequence length="707" mass="81400">MVRKKDRFWSYVENLDGRFKCNFCQRNFSGGASRIKYHLARVKGNAIDICTSVSEDVQKEAYLAVGGTNKKFKSASSSSNAKESKTTLCSISKDMCHATNSEMCGKKDKNTVDKLLAQLIIVNNISFDVVQTTSFIRFVQGVAEYGPNYKLPSYVTLQRKLIPDLKVEVEEYIRNIKKSWLLSGCTLMSNIWSDVEHRAFINIIAYSPSGVIFLKSLEVSRDKITALYIKDIISSVIEEIGSDNVVQLITDNTTNSESAGDMLISKYPWLYRTQCPAYGIRLLLKEICKEVDWVQKIIIDAKSIVSYMYKDIIISSLMREYTNHKELEHPCERRFSSNFLMLRSILNVQDELQLLVVSSKWKEFNHNEKDIAKVASIIQSAEFWVQGKEVLLVLEPLVRVLRLVDSDLSIAGYLYEAMEMAKETIKQQYDSNEDKYMQIWKLFSCRHTENIMHPIHAAATFLNPAYLCSEKFIESREMKDGISFVLENLVAVEEREDFMKEVQLYRNKVPSLFTIMAKTMLKTSHPRIWWDFCGDHLPILQKYAIRILSQPCSSTLSKGYWNASDLAQTKKTNMLTSEMLDNMVYVRLNSMMMEKFNTGESRNLEPIDLYKPYELPEYVDHEQFLVDDAFSRVVEKVRKNIWLKFSCGVMEGASQPTTKHIGSDWGFTKRTKFLVSVTKNQVIWHDASDEFVGIWLVETSLAMRSCG</sequence>
<dbReference type="PANTHER" id="PTHR32166">
    <property type="entry name" value="OSJNBA0013A04.12 PROTEIN"/>
    <property type="match status" value="1"/>
</dbReference>
<reference evidence="9" key="2">
    <citation type="submission" date="2021-01" db="UniProtKB">
        <authorList>
            <consortium name="EnsemblPlants"/>
        </authorList>
    </citation>
    <scope>IDENTIFICATION</scope>
</reference>
<keyword evidence="3 7" id="KW-0863">Zinc-finger</keyword>
<comment type="subcellular location">
    <subcellularLocation>
        <location evidence="1">Nucleus</location>
    </subcellularLocation>
</comment>
<protein>
    <recommendedName>
        <fullName evidence="8">BED-type domain-containing protein</fullName>
    </recommendedName>
</protein>
<dbReference type="SUPFAM" id="SSF53098">
    <property type="entry name" value="Ribonuclease H-like"/>
    <property type="match status" value="1"/>
</dbReference>
<dbReference type="InterPro" id="IPR012337">
    <property type="entry name" value="RNaseH-like_sf"/>
</dbReference>
<evidence type="ECO:0000256" key="5">
    <source>
        <dbReference type="ARBA" id="ARBA00023125"/>
    </source>
</evidence>
<proteinExistence type="predicted"/>
<dbReference type="Proteomes" id="UP000594261">
    <property type="component" value="Chromosome 10"/>
</dbReference>
<evidence type="ECO:0000256" key="1">
    <source>
        <dbReference type="ARBA" id="ARBA00004123"/>
    </source>
</evidence>
<keyword evidence="4" id="KW-0862">Zinc</keyword>
<keyword evidence="2" id="KW-0479">Metal-binding</keyword>
<evidence type="ECO:0000259" key="8">
    <source>
        <dbReference type="PROSITE" id="PS50808"/>
    </source>
</evidence>
<accession>A0A7N2MWD4</accession>
<dbReference type="OMA" id="HTENIMH"/>
<feature type="domain" description="BED-type" evidence="8">
    <location>
        <begin position="3"/>
        <end position="57"/>
    </location>
</feature>
<dbReference type="GO" id="GO:0005634">
    <property type="term" value="C:nucleus"/>
    <property type="evidence" value="ECO:0007669"/>
    <property type="project" value="UniProtKB-SubCell"/>
</dbReference>
<dbReference type="InParanoid" id="A0A7N2MWD4"/>
<keyword evidence="5" id="KW-0238">DNA-binding</keyword>
<evidence type="ECO:0000256" key="3">
    <source>
        <dbReference type="ARBA" id="ARBA00022771"/>
    </source>
</evidence>
<dbReference type="EMBL" id="LRBV02000010">
    <property type="status" value="NOT_ANNOTATED_CDS"/>
    <property type="molecule type" value="Genomic_DNA"/>
</dbReference>
<dbReference type="GO" id="GO:0046983">
    <property type="term" value="F:protein dimerization activity"/>
    <property type="evidence" value="ECO:0007669"/>
    <property type="project" value="InterPro"/>
</dbReference>
<keyword evidence="6" id="KW-0539">Nucleus</keyword>
<reference evidence="9 10" key="1">
    <citation type="journal article" date="2016" name="G3 (Bethesda)">
        <title>First Draft Assembly and Annotation of the Genome of a California Endemic Oak Quercus lobata Nee (Fagaceae).</title>
        <authorList>
            <person name="Sork V.L."/>
            <person name="Fitz-Gibbon S.T."/>
            <person name="Puiu D."/>
            <person name="Crepeau M."/>
            <person name="Gugger P.F."/>
            <person name="Sherman R."/>
            <person name="Stevens K."/>
            <person name="Langley C.H."/>
            <person name="Pellegrini M."/>
            <person name="Salzberg S.L."/>
        </authorList>
    </citation>
    <scope>NUCLEOTIDE SEQUENCE [LARGE SCALE GENOMIC DNA]</scope>
    <source>
        <strain evidence="9 10">cv. SW786</strain>
    </source>
</reference>
<dbReference type="EnsemblPlants" id="QL10p060079:mrna">
    <property type="protein sequence ID" value="QL10p060079:mrna"/>
    <property type="gene ID" value="QL10p060079"/>
</dbReference>
<evidence type="ECO:0000256" key="7">
    <source>
        <dbReference type="PROSITE-ProRule" id="PRU00027"/>
    </source>
</evidence>
<dbReference type="InterPro" id="IPR007021">
    <property type="entry name" value="DUF659"/>
</dbReference>
<dbReference type="GO" id="GO:0008270">
    <property type="term" value="F:zinc ion binding"/>
    <property type="evidence" value="ECO:0007669"/>
    <property type="project" value="UniProtKB-KW"/>
</dbReference>
<dbReference type="Pfam" id="PF05699">
    <property type="entry name" value="Dimer_Tnp_hAT"/>
    <property type="match status" value="1"/>
</dbReference>
<dbReference type="PANTHER" id="PTHR32166:SF63">
    <property type="entry name" value="HAT TRANSPOSON SUPERFAMILY PROTEIN"/>
    <property type="match status" value="1"/>
</dbReference>
<name>A0A7N2MWD4_QUELO</name>